<feature type="non-terminal residue" evidence="2">
    <location>
        <position position="200"/>
    </location>
</feature>
<feature type="non-terminal residue" evidence="2">
    <location>
        <position position="1"/>
    </location>
</feature>
<organism evidence="2">
    <name type="scientific">mine drainage metagenome</name>
    <dbReference type="NCBI Taxonomy" id="410659"/>
    <lineage>
        <taxon>unclassified sequences</taxon>
        <taxon>metagenomes</taxon>
        <taxon>ecological metagenomes</taxon>
    </lineage>
</organism>
<evidence type="ECO:0000259" key="1">
    <source>
        <dbReference type="Pfam" id="PF03050"/>
    </source>
</evidence>
<dbReference type="Pfam" id="PF03050">
    <property type="entry name" value="DDE_Tnp_IS66"/>
    <property type="match status" value="1"/>
</dbReference>
<name>T1BN47_9ZZZZ</name>
<accession>T1BN47</accession>
<comment type="caution">
    <text evidence="2">The sequence shown here is derived from an EMBL/GenBank/DDBJ whole genome shotgun (WGS) entry which is preliminary data.</text>
</comment>
<sequence length="200" mass="22155">LAPFLSEVLVQLKNSDVVCMDETSDRLSKKKVWFHVASNELLTLISANLSRGKSAVEQLGLLPDFTGTAVHDRFGIYFDYKNATHAVCGAHLIRNLASVAEVQSQSAWATGMTELLLEMKDAAQQSRDLCQSQIPDEILGSFLGRYDSLVAMAFLANPDPAKRTKRNSLQRESYNLAVAFSKHKESICRFGSDLKVPFTN</sequence>
<dbReference type="AlphaFoldDB" id="T1BN47"/>
<dbReference type="PANTHER" id="PTHR33678:SF1">
    <property type="entry name" value="BLL1576 PROTEIN"/>
    <property type="match status" value="1"/>
</dbReference>
<feature type="domain" description="Transposase IS66 central" evidence="1">
    <location>
        <begin position="1"/>
        <end position="200"/>
    </location>
</feature>
<proteinExistence type="predicted"/>
<gene>
    <name evidence="2" type="ORF">B1A_04554</name>
</gene>
<evidence type="ECO:0000313" key="2">
    <source>
        <dbReference type="EMBL" id="EQD74256.1"/>
    </source>
</evidence>
<reference evidence="2" key="2">
    <citation type="journal article" date="2014" name="ISME J.">
        <title>Microbial stratification in low pH oxic and suboxic macroscopic growths along an acid mine drainage.</title>
        <authorList>
            <person name="Mendez-Garcia C."/>
            <person name="Mesa V."/>
            <person name="Sprenger R.R."/>
            <person name="Richter M."/>
            <person name="Diez M.S."/>
            <person name="Solano J."/>
            <person name="Bargiela R."/>
            <person name="Golyshina O.V."/>
            <person name="Manteca A."/>
            <person name="Ramos J.L."/>
            <person name="Gallego J.R."/>
            <person name="Llorente I."/>
            <person name="Martins Dos Santos V.A."/>
            <person name="Jensen O.N."/>
            <person name="Pelaez A.I."/>
            <person name="Sanchez J."/>
            <person name="Ferrer M."/>
        </authorList>
    </citation>
    <scope>NUCLEOTIDE SEQUENCE</scope>
</reference>
<protein>
    <submittedName>
        <fullName evidence="2">Transposase</fullName>
    </submittedName>
</protein>
<reference evidence="2" key="1">
    <citation type="submission" date="2013-08" db="EMBL/GenBank/DDBJ databases">
        <authorList>
            <person name="Mendez C."/>
            <person name="Richter M."/>
            <person name="Ferrer M."/>
            <person name="Sanchez J."/>
        </authorList>
    </citation>
    <scope>NUCLEOTIDE SEQUENCE</scope>
</reference>
<dbReference type="InterPro" id="IPR052344">
    <property type="entry name" value="Transposase-related"/>
</dbReference>
<dbReference type="PANTHER" id="PTHR33678">
    <property type="entry name" value="BLL1576 PROTEIN"/>
    <property type="match status" value="1"/>
</dbReference>
<dbReference type="InterPro" id="IPR004291">
    <property type="entry name" value="Transposase_IS66_central"/>
</dbReference>
<dbReference type="EMBL" id="AUZX01003313">
    <property type="protein sequence ID" value="EQD74256.1"/>
    <property type="molecule type" value="Genomic_DNA"/>
</dbReference>